<proteinExistence type="predicted"/>
<comment type="caution">
    <text evidence="1">The sequence shown here is derived from an EMBL/GenBank/DDBJ whole genome shotgun (WGS) entry which is preliminary data.</text>
</comment>
<accession>A0AAE3XM65</accession>
<dbReference type="AlphaFoldDB" id="A0AAE3XM65"/>
<protein>
    <submittedName>
        <fullName evidence="1">Uncharacterized protein</fullName>
    </submittedName>
</protein>
<evidence type="ECO:0000313" key="2">
    <source>
        <dbReference type="Proteomes" id="UP001185092"/>
    </source>
</evidence>
<reference evidence="1" key="1">
    <citation type="submission" date="2023-07" db="EMBL/GenBank/DDBJ databases">
        <title>Genomic Encyclopedia of Type Strains, Phase IV (KMG-IV): sequencing the most valuable type-strain genomes for metagenomic binning, comparative biology and taxonomic classification.</title>
        <authorList>
            <person name="Goeker M."/>
        </authorList>
    </citation>
    <scope>NUCLEOTIDE SEQUENCE</scope>
    <source>
        <strain evidence="1">DSM 26174</strain>
    </source>
</reference>
<evidence type="ECO:0000313" key="1">
    <source>
        <dbReference type="EMBL" id="MDR6237499.1"/>
    </source>
</evidence>
<gene>
    <name evidence="1" type="ORF">HNQ88_000475</name>
</gene>
<sequence length="46" mass="5293">MNKVFFFNTILVLGLFSVLIPRSNFFILHELTTITFVSILLNSFQG</sequence>
<organism evidence="1 2">
    <name type="scientific">Aureibacter tunicatorum</name>
    <dbReference type="NCBI Taxonomy" id="866807"/>
    <lineage>
        <taxon>Bacteria</taxon>
        <taxon>Pseudomonadati</taxon>
        <taxon>Bacteroidota</taxon>
        <taxon>Cytophagia</taxon>
        <taxon>Cytophagales</taxon>
        <taxon>Persicobacteraceae</taxon>
        <taxon>Aureibacter</taxon>
    </lineage>
</organism>
<dbReference type="EMBL" id="JAVDQD010000001">
    <property type="protein sequence ID" value="MDR6237499.1"/>
    <property type="molecule type" value="Genomic_DNA"/>
</dbReference>
<keyword evidence="2" id="KW-1185">Reference proteome</keyword>
<name>A0AAE3XM65_9BACT</name>
<dbReference type="Proteomes" id="UP001185092">
    <property type="component" value="Unassembled WGS sequence"/>
</dbReference>